<proteinExistence type="predicted"/>
<evidence type="ECO:0000313" key="1">
    <source>
        <dbReference type="EMBL" id="NOV51085.1"/>
    </source>
</evidence>
<protein>
    <submittedName>
        <fullName evidence="1">Putative secreted protein</fullName>
    </submittedName>
</protein>
<name>A0A6M2DXI8_XENCH</name>
<reference evidence="1" key="1">
    <citation type="submission" date="2020-03" db="EMBL/GenBank/DDBJ databases">
        <title>Transcriptomic Profiling of the Digestive Tract of the Rat Flea, Xenopsylla cheopis, Following Blood Feeding and Infection with Yersinia pestis.</title>
        <authorList>
            <person name="Bland D.M."/>
            <person name="Martens C.A."/>
            <person name="Virtaneva K."/>
            <person name="Kanakabandi K."/>
            <person name="Long D."/>
            <person name="Rosenke R."/>
            <person name="Saturday G.A."/>
            <person name="Hoyt F.H."/>
            <person name="Bruno D.P."/>
            <person name="Ribeiro J.M.C."/>
            <person name="Hinnebusch J."/>
        </authorList>
    </citation>
    <scope>NUCLEOTIDE SEQUENCE</scope>
</reference>
<dbReference type="EMBL" id="GIIL01007359">
    <property type="protein sequence ID" value="NOV51085.1"/>
    <property type="molecule type" value="Transcribed_RNA"/>
</dbReference>
<organism evidence="1">
    <name type="scientific">Xenopsylla cheopis</name>
    <name type="common">Oriental rat flea</name>
    <name type="synonym">Pulex cheopis</name>
    <dbReference type="NCBI Taxonomy" id="163159"/>
    <lineage>
        <taxon>Eukaryota</taxon>
        <taxon>Metazoa</taxon>
        <taxon>Ecdysozoa</taxon>
        <taxon>Arthropoda</taxon>
        <taxon>Hexapoda</taxon>
        <taxon>Insecta</taxon>
        <taxon>Pterygota</taxon>
        <taxon>Neoptera</taxon>
        <taxon>Endopterygota</taxon>
        <taxon>Siphonaptera</taxon>
        <taxon>Pulicidae</taxon>
        <taxon>Xenopsyllinae</taxon>
        <taxon>Xenopsylla</taxon>
    </lineage>
</organism>
<accession>A0A6M2DXI8</accession>
<dbReference type="AlphaFoldDB" id="A0A6M2DXI8"/>
<sequence length="67" mass="7961">MFRLIVRLAALIAQFILHISLTLGSKLILLKSIFLLTCFWLYNKMISYTIFIECSLQTMFYFLRTPH</sequence>